<comment type="caution">
    <text evidence="1">The sequence shown here is derived from an EMBL/GenBank/DDBJ whole genome shotgun (WGS) entry which is preliminary data.</text>
</comment>
<evidence type="ECO:0000313" key="1">
    <source>
        <dbReference type="EMBL" id="KAF2562925.1"/>
    </source>
</evidence>
<reference evidence="1" key="1">
    <citation type="submission" date="2019-12" db="EMBL/GenBank/DDBJ databases">
        <title>Genome sequencing and annotation of Brassica cretica.</title>
        <authorList>
            <person name="Studholme D.J."/>
            <person name="Sarris P.F."/>
        </authorList>
    </citation>
    <scope>NUCLEOTIDE SEQUENCE</scope>
    <source>
        <strain evidence="1">PFS-102/07</strain>
        <tissue evidence="1">Leaf</tissue>
    </source>
</reference>
<protein>
    <submittedName>
        <fullName evidence="1">Uncharacterized protein</fullName>
    </submittedName>
</protein>
<sequence length="316" mass="36805">MSSSKDKCQVSEDKHRDQRKMEYFRGEINSTEGRKGKSANFGSHTDGDFIVFQTFRLLNCDAFEPYERRVYFELVPSKRRVCFELVLSERRVYWTHAETKANPKSRVEIVCAEQVVGLCVRHAMMTRIKSPRSPRALFVSWQRSYRRHRFETSFDHNNSFSAKPDLWAASDYFHLKACSEDVPVRRKLRGGNNLYVVGRLLCSGKSGELAAKRQAHYDQHRKSLLRLAENETSRENQLRFPFDGIWHEQLVSIQACHQAHTLCFLPDQSLSDFSSPNRYGHSIFFLELEAKMETAMEVYNDPEMDQCHVSGTSLRD</sequence>
<name>A0A3N6QSD4_BRACR</name>
<dbReference type="AlphaFoldDB" id="A0A3N6QSD4"/>
<proteinExistence type="predicted"/>
<accession>A0A3N6QSD4</accession>
<organism evidence="1">
    <name type="scientific">Brassica cretica</name>
    <name type="common">Mustard</name>
    <dbReference type="NCBI Taxonomy" id="69181"/>
    <lineage>
        <taxon>Eukaryota</taxon>
        <taxon>Viridiplantae</taxon>
        <taxon>Streptophyta</taxon>
        <taxon>Embryophyta</taxon>
        <taxon>Tracheophyta</taxon>
        <taxon>Spermatophyta</taxon>
        <taxon>Magnoliopsida</taxon>
        <taxon>eudicotyledons</taxon>
        <taxon>Gunneridae</taxon>
        <taxon>Pentapetalae</taxon>
        <taxon>rosids</taxon>
        <taxon>malvids</taxon>
        <taxon>Brassicales</taxon>
        <taxon>Brassicaceae</taxon>
        <taxon>Brassiceae</taxon>
        <taxon>Brassica</taxon>
    </lineage>
</organism>
<gene>
    <name evidence="1" type="ORF">F2Q70_00017100</name>
</gene>
<dbReference type="EMBL" id="QGKY02001250">
    <property type="protein sequence ID" value="KAF2562925.1"/>
    <property type="molecule type" value="Genomic_DNA"/>
</dbReference>